<gene>
    <name evidence="2" type="ORF">HRJ53_00810</name>
</gene>
<protein>
    <submittedName>
        <fullName evidence="2">Uncharacterized protein</fullName>
    </submittedName>
</protein>
<dbReference type="EMBL" id="JACDQQ010000080">
    <property type="protein sequence ID" value="MBA0083515.1"/>
    <property type="molecule type" value="Genomic_DNA"/>
</dbReference>
<evidence type="ECO:0000256" key="1">
    <source>
        <dbReference type="SAM" id="MobiDB-lite"/>
    </source>
</evidence>
<dbReference type="AlphaFoldDB" id="A0A7V8NM02"/>
<keyword evidence="3" id="KW-1185">Reference proteome</keyword>
<feature type="compositionally biased region" description="Basic and acidic residues" evidence="1">
    <location>
        <begin position="77"/>
        <end position="86"/>
    </location>
</feature>
<accession>A0A7V8NM02</accession>
<comment type="caution">
    <text evidence="2">The sequence shown here is derived from an EMBL/GenBank/DDBJ whole genome shotgun (WGS) entry which is preliminary data.</text>
</comment>
<sequence>MFHEIPAGRNVCYTLAMAEETFTLADLQRRAEEMKAQGTMPEPREFLKALEEVRKKYRPAMDQAAASVSAPTAKPSSTDRRGGAPR</sequence>
<name>A0A7V8NM02_9BACT</name>
<organism evidence="2 3">
    <name type="scientific">Candidatus Acidiferrum panamense</name>
    <dbReference type="NCBI Taxonomy" id="2741543"/>
    <lineage>
        <taxon>Bacteria</taxon>
        <taxon>Pseudomonadati</taxon>
        <taxon>Acidobacteriota</taxon>
        <taxon>Terriglobia</taxon>
        <taxon>Candidatus Acidiferrales</taxon>
        <taxon>Candidatus Acidiferrum</taxon>
    </lineage>
</organism>
<feature type="region of interest" description="Disordered" evidence="1">
    <location>
        <begin position="61"/>
        <end position="86"/>
    </location>
</feature>
<reference evidence="2" key="1">
    <citation type="submission" date="2020-06" db="EMBL/GenBank/DDBJ databases">
        <title>Legume-microbial interactions unlock mineral nutrients during tropical forest succession.</title>
        <authorList>
            <person name="Epihov D.Z."/>
        </authorList>
    </citation>
    <scope>NUCLEOTIDE SEQUENCE [LARGE SCALE GENOMIC DNA]</scope>
    <source>
        <strain evidence="2">Pan2503</strain>
    </source>
</reference>
<evidence type="ECO:0000313" key="3">
    <source>
        <dbReference type="Proteomes" id="UP000567293"/>
    </source>
</evidence>
<proteinExistence type="predicted"/>
<dbReference type="Proteomes" id="UP000567293">
    <property type="component" value="Unassembled WGS sequence"/>
</dbReference>
<evidence type="ECO:0000313" key="2">
    <source>
        <dbReference type="EMBL" id="MBA0083515.1"/>
    </source>
</evidence>